<proteinExistence type="predicted"/>
<comment type="caution">
    <text evidence="2">The sequence shown here is derived from an EMBL/GenBank/DDBJ whole genome shotgun (WGS) entry which is preliminary data.</text>
</comment>
<keyword evidence="3" id="KW-1185">Reference proteome</keyword>
<sequence length="102" mass="11175">MGTGKAQPRSRRPRTGPASHTSIGTPTNVKAVTMSALEIIRRLYCLAGRGRNYLLFRDSLHRTSQSALTPDHLAIIHGDDAFEVLLRTTKGRAIAVTNDAYD</sequence>
<dbReference type="Proteomes" id="UP000299102">
    <property type="component" value="Unassembled WGS sequence"/>
</dbReference>
<dbReference type="EMBL" id="BGZK01000652">
    <property type="protein sequence ID" value="GBP54684.1"/>
    <property type="molecule type" value="Genomic_DNA"/>
</dbReference>
<dbReference type="AlphaFoldDB" id="A0A4C1WX92"/>
<accession>A0A4C1WX92</accession>
<name>A0A4C1WX92_EUMVA</name>
<organism evidence="2 3">
    <name type="scientific">Eumeta variegata</name>
    <name type="common">Bagworm moth</name>
    <name type="synonym">Eumeta japonica</name>
    <dbReference type="NCBI Taxonomy" id="151549"/>
    <lineage>
        <taxon>Eukaryota</taxon>
        <taxon>Metazoa</taxon>
        <taxon>Ecdysozoa</taxon>
        <taxon>Arthropoda</taxon>
        <taxon>Hexapoda</taxon>
        <taxon>Insecta</taxon>
        <taxon>Pterygota</taxon>
        <taxon>Neoptera</taxon>
        <taxon>Endopterygota</taxon>
        <taxon>Lepidoptera</taxon>
        <taxon>Glossata</taxon>
        <taxon>Ditrysia</taxon>
        <taxon>Tineoidea</taxon>
        <taxon>Psychidae</taxon>
        <taxon>Oiketicinae</taxon>
        <taxon>Eumeta</taxon>
    </lineage>
</organism>
<feature type="region of interest" description="Disordered" evidence="1">
    <location>
        <begin position="1"/>
        <end position="27"/>
    </location>
</feature>
<gene>
    <name evidence="2" type="ORF">EVAR_47187_1</name>
</gene>
<reference evidence="2 3" key="1">
    <citation type="journal article" date="2019" name="Commun. Biol.">
        <title>The bagworm genome reveals a unique fibroin gene that provides high tensile strength.</title>
        <authorList>
            <person name="Kono N."/>
            <person name="Nakamura H."/>
            <person name="Ohtoshi R."/>
            <person name="Tomita M."/>
            <person name="Numata K."/>
            <person name="Arakawa K."/>
        </authorList>
    </citation>
    <scope>NUCLEOTIDE SEQUENCE [LARGE SCALE GENOMIC DNA]</scope>
</reference>
<feature type="compositionally biased region" description="Polar residues" evidence="1">
    <location>
        <begin position="18"/>
        <end position="27"/>
    </location>
</feature>
<evidence type="ECO:0000313" key="2">
    <source>
        <dbReference type="EMBL" id="GBP54684.1"/>
    </source>
</evidence>
<protein>
    <submittedName>
        <fullName evidence="2">Uncharacterized protein</fullName>
    </submittedName>
</protein>
<evidence type="ECO:0000313" key="3">
    <source>
        <dbReference type="Proteomes" id="UP000299102"/>
    </source>
</evidence>
<evidence type="ECO:0000256" key="1">
    <source>
        <dbReference type="SAM" id="MobiDB-lite"/>
    </source>
</evidence>